<protein>
    <submittedName>
        <fullName evidence="3">DDE-1 domain-containing protein</fullName>
    </submittedName>
</protein>
<reference evidence="3" key="1">
    <citation type="submission" date="2016-06" db="UniProtKB">
        <authorList>
            <consortium name="WormBaseParasite"/>
        </authorList>
    </citation>
    <scope>IDENTIFICATION</scope>
</reference>
<dbReference type="EMBL" id="UZAK01016063">
    <property type="protein sequence ID" value="VDP06339.1"/>
    <property type="molecule type" value="Genomic_DNA"/>
</dbReference>
<evidence type="ECO:0000313" key="1">
    <source>
        <dbReference type="EMBL" id="VDP06339.1"/>
    </source>
</evidence>
<organism evidence="3">
    <name type="scientific">Schistosoma curassoni</name>
    <dbReference type="NCBI Taxonomy" id="6186"/>
    <lineage>
        <taxon>Eukaryota</taxon>
        <taxon>Metazoa</taxon>
        <taxon>Spiralia</taxon>
        <taxon>Lophotrochozoa</taxon>
        <taxon>Platyhelminthes</taxon>
        <taxon>Trematoda</taxon>
        <taxon>Digenea</taxon>
        <taxon>Strigeidida</taxon>
        <taxon>Schistosomatoidea</taxon>
        <taxon>Schistosomatidae</taxon>
        <taxon>Schistosoma</taxon>
    </lineage>
</organism>
<dbReference type="AlphaFoldDB" id="A0A183JVD0"/>
<sequence length="101" mass="11319">MGNKVKPIIVDQKYITWSNYLLYPLTSAFQALVPRGSICIPVPERGGPITNHLNAKDENGFMTMIRKVNCSNSDVMAPTETSRANNEYEIKDINKISQSTE</sequence>
<accession>A0A183JVD0</accession>
<evidence type="ECO:0000313" key="2">
    <source>
        <dbReference type="Proteomes" id="UP000279833"/>
    </source>
</evidence>
<keyword evidence="2" id="KW-1185">Reference proteome</keyword>
<reference evidence="1 2" key="2">
    <citation type="submission" date="2018-11" db="EMBL/GenBank/DDBJ databases">
        <authorList>
            <consortium name="Pathogen Informatics"/>
        </authorList>
    </citation>
    <scope>NUCLEOTIDE SEQUENCE [LARGE SCALE GENOMIC DNA]</scope>
    <source>
        <strain evidence="1">Dakar</strain>
        <strain evidence="2">Dakar, Senegal</strain>
    </source>
</reference>
<evidence type="ECO:0000313" key="3">
    <source>
        <dbReference type="WBParaSite" id="SCUD_0000667501-mRNA-1"/>
    </source>
</evidence>
<dbReference type="Proteomes" id="UP000279833">
    <property type="component" value="Unassembled WGS sequence"/>
</dbReference>
<dbReference type="WBParaSite" id="SCUD_0000667501-mRNA-1">
    <property type="protein sequence ID" value="SCUD_0000667501-mRNA-1"/>
    <property type="gene ID" value="SCUD_0000667501"/>
</dbReference>
<gene>
    <name evidence="1" type="ORF">SCUD_LOCUS6675</name>
</gene>
<proteinExistence type="predicted"/>
<name>A0A183JVD0_9TREM</name>